<feature type="region of interest" description="Disordered" evidence="1">
    <location>
        <begin position="34"/>
        <end position="58"/>
    </location>
</feature>
<comment type="caution">
    <text evidence="2">The sequence shown here is derived from an EMBL/GenBank/DDBJ whole genome shotgun (WGS) entry which is preliminary data.</text>
</comment>
<proteinExistence type="predicted"/>
<protein>
    <submittedName>
        <fullName evidence="2">Uncharacterized protein</fullName>
    </submittedName>
</protein>
<feature type="compositionally biased region" description="Low complexity" evidence="1">
    <location>
        <begin position="39"/>
        <end position="58"/>
    </location>
</feature>
<name>A0A699L5B0_TANCI</name>
<evidence type="ECO:0000256" key="1">
    <source>
        <dbReference type="SAM" id="MobiDB-lite"/>
    </source>
</evidence>
<accession>A0A699L5B0</accession>
<dbReference type="AlphaFoldDB" id="A0A699L5B0"/>
<gene>
    <name evidence="2" type="ORF">Tci_697458</name>
</gene>
<feature type="non-terminal residue" evidence="2">
    <location>
        <position position="1"/>
    </location>
</feature>
<organism evidence="2">
    <name type="scientific">Tanacetum cinerariifolium</name>
    <name type="common">Dalmatian daisy</name>
    <name type="synonym">Chrysanthemum cinerariifolium</name>
    <dbReference type="NCBI Taxonomy" id="118510"/>
    <lineage>
        <taxon>Eukaryota</taxon>
        <taxon>Viridiplantae</taxon>
        <taxon>Streptophyta</taxon>
        <taxon>Embryophyta</taxon>
        <taxon>Tracheophyta</taxon>
        <taxon>Spermatophyta</taxon>
        <taxon>Magnoliopsida</taxon>
        <taxon>eudicotyledons</taxon>
        <taxon>Gunneridae</taxon>
        <taxon>Pentapetalae</taxon>
        <taxon>asterids</taxon>
        <taxon>campanulids</taxon>
        <taxon>Asterales</taxon>
        <taxon>Asteraceae</taxon>
        <taxon>Asteroideae</taxon>
        <taxon>Anthemideae</taxon>
        <taxon>Anthemidinae</taxon>
        <taxon>Tanacetum</taxon>
    </lineage>
</organism>
<dbReference type="EMBL" id="BKCJ010586229">
    <property type="protein sequence ID" value="GFB25487.1"/>
    <property type="molecule type" value="Genomic_DNA"/>
</dbReference>
<sequence length="58" mass="6078">VVTRELPLIDLHELGRLNICSRYGDTWSWVAQGPERQQAAASGAPAAAKGASAADDDA</sequence>
<evidence type="ECO:0000313" key="2">
    <source>
        <dbReference type="EMBL" id="GFB25487.1"/>
    </source>
</evidence>
<reference evidence="2" key="1">
    <citation type="journal article" date="2019" name="Sci. Rep.">
        <title>Draft genome of Tanacetum cinerariifolium, the natural source of mosquito coil.</title>
        <authorList>
            <person name="Yamashiro T."/>
            <person name="Shiraishi A."/>
            <person name="Satake H."/>
            <person name="Nakayama K."/>
        </authorList>
    </citation>
    <scope>NUCLEOTIDE SEQUENCE</scope>
</reference>